<reference evidence="1 2" key="1">
    <citation type="submission" date="2019-12" db="EMBL/GenBank/DDBJ databases">
        <title>complete genome sequences of Pseudomonas putida str. WP8-W18-CRE-01 isolated from wastewater treatment plant effluent.</title>
        <authorList>
            <person name="Sekizuka T."/>
            <person name="Itokawa K."/>
            <person name="Yatsu K."/>
            <person name="Inamine Y."/>
            <person name="Kuroda M."/>
        </authorList>
    </citation>
    <scope>NUCLEOTIDE SEQUENCE [LARGE SCALE GENOMIC DNA]</scope>
    <source>
        <strain evidence="1 2">WP8-W18-CRE-01</strain>
    </source>
</reference>
<dbReference type="Proteomes" id="UP000515680">
    <property type="component" value="Chromosome"/>
</dbReference>
<gene>
    <name evidence="1" type="ORF">WP8W18C01_33480</name>
</gene>
<sequence length="43" mass="5005">MAIFKRDGIHQVVLDEHLRVRLKATHGRKPASKSFVSRRVNHI</sequence>
<accession>A0A6S5TNE7</accession>
<evidence type="ECO:0000313" key="2">
    <source>
        <dbReference type="Proteomes" id="UP000515680"/>
    </source>
</evidence>
<proteinExistence type="predicted"/>
<name>A0A6S5TNE7_PSEPU</name>
<dbReference type="EMBL" id="AP022227">
    <property type="protein sequence ID" value="BBT41007.1"/>
    <property type="molecule type" value="Genomic_DNA"/>
</dbReference>
<dbReference type="AlphaFoldDB" id="A0A6S5TNE7"/>
<protein>
    <submittedName>
        <fullName evidence="1">Uncharacterized protein</fullName>
    </submittedName>
</protein>
<evidence type="ECO:0000313" key="1">
    <source>
        <dbReference type="EMBL" id="BBT41007.1"/>
    </source>
</evidence>
<organism evidence="1 2">
    <name type="scientific">Pseudomonas putida</name>
    <name type="common">Arthrobacter siderocapsulatus</name>
    <dbReference type="NCBI Taxonomy" id="303"/>
    <lineage>
        <taxon>Bacteria</taxon>
        <taxon>Pseudomonadati</taxon>
        <taxon>Pseudomonadota</taxon>
        <taxon>Gammaproteobacteria</taxon>
        <taxon>Pseudomonadales</taxon>
        <taxon>Pseudomonadaceae</taxon>
        <taxon>Pseudomonas</taxon>
    </lineage>
</organism>